<dbReference type="GO" id="GO:0005506">
    <property type="term" value="F:iron ion binding"/>
    <property type="evidence" value="ECO:0007669"/>
    <property type="project" value="InterPro"/>
</dbReference>
<evidence type="ECO:0000313" key="10">
    <source>
        <dbReference type="EMBL" id="QYZ78515.1"/>
    </source>
</evidence>
<reference evidence="10" key="2">
    <citation type="submission" date="2019-03" db="EMBL/GenBank/DDBJ databases">
        <authorList>
            <person name="Chen S.-C."/>
            <person name="Wu S.-Y."/>
            <person name="Lai M.-C."/>
        </authorList>
    </citation>
    <scope>NUCLEOTIDE SEQUENCE</scope>
    <source>
        <strain evidence="10">ML15</strain>
    </source>
</reference>
<evidence type="ECO:0000256" key="4">
    <source>
        <dbReference type="ARBA" id="ARBA00022723"/>
    </source>
</evidence>
<dbReference type="GO" id="GO:0043448">
    <property type="term" value="P:alkane catabolic process"/>
    <property type="evidence" value="ECO:0007669"/>
    <property type="project" value="TreeGrafter"/>
</dbReference>
<dbReference type="EMBL" id="CP037968">
    <property type="protein sequence ID" value="QYZ78515.1"/>
    <property type="molecule type" value="Genomic_DNA"/>
</dbReference>
<dbReference type="RefSeq" id="WP_220682274.1">
    <property type="nucleotide sequence ID" value="NZ_CP037968.1"/>
</dbReference>
<dbReference type="InterPro" id="IPR024935">
    <property type="entry name" value="Rubredoxin_dom"/>
</dbReference>
<dbReference type="OrthoDB" id="371635at2157"/>
<dbReference type="PROSITE" id="PS50903">
    <property type="entry name" value="RUBREDOXIN_LIKE"/>
    <property type="match status" value="1"/>
</dbReference>
<dbReference type="GO" id="GO:0009055">
    <property type="term" value="F:electron transfer activity"/>
    <property type="evidence" value="ECO:0007669"/>
    <property type="project" value="InterPro"/>
</dbReference>
<keyword evidence="6 7" id="KW-0408">Iron</keyword>
<keyword evidence="5 7" id="KW-0249">Electron transport</keyword>
<dbReference type="Proteomes" id="UP000826709">
    <property type="component" value="Chromosome"/>
</dbReference>
<gene>
    <name evidence="10" type="ORF">E2N92_03255</name>
</gene>
<evidence type="ECO:0000259" key="9">
    <source>
        <dbReference type="PROSITE" id="PS50903"/>
    </source>
</evidence>
<organism evidence="10 11">
    <name type="scientific">Methanofollis formosanus</name>
    <dbReference type="NCBI Taxonomy" id="299308"/>
    <lineage>
        <taxon>Archaea</taxon>
        <taxon>Methanobacteriati</taxon>
        <taxon>Methanobacteriota</taxon>
        <taxon>Stenosarchaea group</taxon>
        <taxon>Methanomicrobia</taxon>
        <taxon>Methanomicrobiales</taxon>
        <taxon>Methanomicrobiaceae</taxon>
        <taxon>Methanofollis</taxon>
    </lineage>
</organism>
<dbReference type="PIRSF" id="PIRSF000071">
    <property type="entry name" value="Rubredoxin"/>
    <property type="match status" value="1"/>
</dbReference>
<sequence>MDRYQCTICGYIYDPEKGDPDGAVGPGTPFEDLPDDWTCPVCGAAKSDFVKMN</sequence>
<feature type="binding site" evidence="8">
    <location>
        <position position="39"/>
    </location>
    <ligand>
        <name>Fe cation</name>
        <dbReference type="ChEBI" id="CHEBI:24875"/>
    </ligand>
</feature>
<evidence type="ECO:0000256" key="8">
    <source>
        <dbReference type="PIRSR" id="PIRSR000071-1"/>
    </source>
</evidence>
<evidence type="ECO:0000256" key="7">
    <source>
        <dbReference type="PIRNR" id="PIRNR000071"/>
    </source>
</evidence>
<evidence type="ECO:0000313" key="11">
    <source>
        <dbReference type="Proteomes" id="UP000826709"/>
    </source>
</evidence>
<dbReference type="InterPro" id="IPR024922">
    <property type="entry name" value="Rubredoxin"/>
</dbReference>
<comment type="cofactor">
    <cofactor evidence="7 8">
        <name>Fe(3+)</name>
        <dbReference type="ChEBI" id="CHEBI:29034"/>
    </cofactor>
    <text evidence="7 8">Binds 1 Fe(3+) ion per subunit.</text>
</comment>
<evidence type="ECO:0000256" key="5">
    <source>
        <dbReference type="ARBA" id="ARBA00022982"/>
    </source>
</evidence>
<dbReference type="FunFam" id="2.20.28.10:FF:000001">
    <property type="entry name" value="Rubredoxin"/>
    <property type="match status" value="1"/>
</dbReference>
<dbReference type="PROSITE" id="PS00202">
    <property type="entry name" value="RUBREDOXIN"/>
    <property type="match status" value="1"/>
</dbReference>
<evidence type="ECO:0000256" key="1">
    <source>
        <dbReference type="ARBA" id="ARBA00002360"/>
    </source>
</evidence>
<feature type="binding site" evidence="8">
    <location>
        <position position="6"/>
    </location>
    <ligand>
        <name>Fe cation</name>
        <dbReference type="ChEBI" id="CHEBI:24875"/>
    </ligand>
</feature>
<dbReference type="InterPro" id="IPR018527">
    <property type="entry name" value="Rubredoxin_Fe_BS"/>
</dbReference>
<evidence type="ECO:0000256" key="3">
    <source>
        <dbReference type="ARBA" id="ARBA00022448"/>
    </source>
</evidence>
<accession>A0A8G0ZZY1</accession>
<name>A0A8G0ZZY1_9EURY</name>
<dbReference type="CDD" id="cd00730">
    <property type="entry name" value="rubredoxin"/>
    <property type="match status" value="1"/>
</dbReference>
<keyword evidence="11" id="KW-1185">Reference proteome</keyword>
<keyword evidence="4 7" id="KW-0479">Metal-binding</keyword>
<dbReference type="AlphaFoldDB" id="A0A8G0ZZY1"/>
<dbReference type="SUPFAM" id="SSF57802">
    <property type="entry name" value="Rubredoxin-like"/>
    <property type="match status" value="1"/>
</dbReference>
<feature type="binding site" evidence="8">
    <location>
        <position position="9"/>
    </location>
    <ligand>
        <name>Fe cation</name>
        <dbReference type="ChEBI" id="CHEBI:24875"/>
    </ligand>
</feature>
<dbReference type="PANTHER" id="PTHR47627:SF1">
    <property type="entry name" value="RUBREDOXIN-1-RELATED"/>
    <property type="match status" value="1"/>
</dbReference>
<evidence type="ECO:0000256" key="2">
    <source>
        <dbReference type="ARBA" id="ARBA00005337"/>
    </source>
</evidence>
<feature type="binding site" evidence="8">
    <location>
        <position position="42"/>
    </location>
    <ligand>
        <name>Fe cation</name>
        <dbReference type="ChEBI" id="CHEBI:24875"/>
    </ligand>
</feature>
<keyword evidence="3 7" id="KW-0813">Transport</keyword>
<dbReference type="InterPro" id="IPR024934">
    <property type="entry name" value="Rubredoxin-like_dom"/>
</dbReference>
<dbReference type="PANTHER" id="PTHR47627">
    <property type="entry name" value="RUBREDOXIN"/>
    <property type="match status" value="1"/>
</dbReference>
<dbReference type="Pfam" id="PF00301">
    <property type="entry name" value="Rubredoxin"/>
    <property type="match status" value="1"/>
</dbReference>
<dbReference type="Gene3D" id="2.20.28.10">
    <property type="match status" value="1"/>
</dbReference>
<dbReference type="PRINTS" id="PR00163">
    <property type="entry name" value="RUBREDOXIN"/>
</dbReference>
<reference evidence="10" key="1">
    <citation type="journal article" date="2005" name="Int. J. Syst. Evol. Microbiol.">
        <title>Methanofollis formosanus sp. nov., isolated from a fish pond.</title>
        <authorList>
            <person name="Wu S.Y."/>
            <person name="Chen S.C."/>
            <person name="Lai M.C."/>
        </authorList>
    </citation>
    <scope>NUCLEOTIDE SEQUENCE</scope>
    <source>
        <strain evidence="10">ML15</strain>
    </source>
</reference>
<dbReference type="KEGG" id="mfk:E2N92_03255"/>
<protein>
    <recommendedName>
        <fullName evidence="7">Rubredoxin</fullName>
    </recommendedName>
</protein>
<evidence type="ECO:0000256" key="6">
    <source>
        <dbReference type="ARBA" id="ARBA00023004"/>
    </source>
</evidence>
<dbReference type="NCBIfam" id="NF045768">
    <property type="entry name" value="RubredRD"/>
    <property type="match status" value="1"/>
</dbReference>
<comment type="function">
    <text evidence="1 7">Rubredoxin is a small nonheme, iron protein lacking acid-labile sulfide. Its single Fe, chelated to 4 Cys, functions as an electron acceptor and may also stabilize the conformation of the molecule.</text>
</comment>
<comment type="similarity">
    <text evidence="2 7">Belongs to the rubredoxin family.</text>
</comment>
<dbReference type="InterPro" id="IPR050526">
    <property type="entry name" value="Rubredoxin_ET"/>
</dbReference>
<feature type="domain" description="Rubredoxin-like" evidence="9">
    <location>
        <begin position="1"/>
        <end position="52"/>
    </location>
</feature>
<proteinExistence type="inferred from homology"/>